<evidence type="ECO:0000313" key="2">
    <source>
        <dbReference type="Proteomes" id="UP000054279"/>
    </source>
</evidence>
<dbReference type="HOGENOM" id="CLU_2028230_0_0_1"/>
<protein>
    <submittedName>
        <fullName evidence="1">Uncharacterized protein</fullName>
    </submittedName>
</protein>
<dbReference type="OrthoDB" id="5411533at2759"/>
<dbReference type="EMBL" id="KN837118">
    <property type="protein sequence ID" value="KIJ44191.1"/>
    <property type="molecule type" value="Genomic_DNA"/>
</dbReference>
<evidence type="ECO:0000313" key="1">
    <source>
        <dbReference type="EMBL" id="KIJ44191.1"/>
    </source>
</evidence>
<proteinExistence type="predicted"/>
<dbReference type="Proteomes" id="UP000054279">
    <property type="component" value="Unassembled WGS sequence"/>
</dbReference>
<gene>
    <name evidence="1" type="ORF">M422DRAFT_779323</name>
</gene>
<reference evidence="1 2" key="1">
    <citation type="submission" date="2014-06" db="EMBL/GenBank/DDBJ databases">
        <title>Evolutionary Origins and Diversification of the Mycorrhizal Mutualists.</title>
        <authorList>
            <consortium name="DOE Joint Genome Institute"/>
            <consortium name="Mycorrhizal Genomics Consortium"/>
            <person name="Kohler A."/>
            <person name="Kuo A."/>
            <person name="Nagy L.G."/>
            <person name="Floudas D."/>
            <person name="Copeland A."/>
            <person name="Barry K.W."/>
            <person name="Cichocki N."/>
            <person name="Veneault-Fourrey C."/>
            <person name="LaButti K."/>
            <person name="Lindquist E.A."/>
            <person name="Lipzen A."/>
            <person name="Lundell T."/>
            <person name="Morin E."/>
            <person name="Murat C."/>
            <person name="Riley R."/>
            <person name="Ohm R."/>
            <person name="Sun H."/>
            <person name="Tunlid A."/>
            <person name="Henrissat B."/>
            <person name="Grigoriev I.V."/>
            <person name="Hibbett D.S."/>
            <person name="Martin F."/>
        </authorList>
    </citation>
    <scope>NUCLEOTIDE SEQUENCE [LARGE SCALE GENOMIC DNA]</scope>
    <source>
        <strain evidence="1 2">SS14</strain>
    </source>
</reference>
<accession>A0A0C9W002</accession>
<dbReference type="AlphaFoldDB" id="A0A0C9W002"/>
<sequence length="122" mass="12498">MDPDGRGHREKAANTRRVLVLGNNEAKPIKLIDRSGASITYLASSTDMATRKAGGLYGGIQFSSGAIVPPTISESHAPASNVVAVPPQDVPATAQEIAAVQPEEIKEVTDAGGKASAGIPPI</sequence>
<keyword evidence="2" id="KW-1185">Reference proteome</keyword>
<name>A0A0C9W002_SPHS4</name>
<organism evidence="1 2">
    <name type="scientific">Sphaerobolus stellatus (strain SS14)</name>
    <dbReference type="NCBI Taxonomy" id="990650"/>
    <lineage>
        <taxon>Eukaryota</taxon>
        <taxon>Fungi</taxon>
        <taxon>Dikarya</taxon>
        <taxon>Basidiomycota</taxon>
        <taxon>Agaricomycotina</taxon>
        <taxon>Agaricomycetes</taxon>
        <taxon>Phallomycetidae</taxon>
        <taxon>Geastrales</taxon>
        <taxon>Sphaerobolaceae</taxon>
        <taxon>Sphaerobolus</taxon>
    </lineage>
</organism>